<evidence type="ECO:0000256" key="2">
    <source>
        <dbReference type="ARBA" id="ARBA00023125"/>
    </source>
</evidence>
<dbReference type="GO" id="GO:0043565">
    <property type="term" value="F:sequence-specific DNA binding"/>
    <property type="evidence" value="ECO:0007669"/>
    <property type="project" value="InterPro"/>
</dbReference>
<dbReference type="InterPro" id="IPR019887">
    <property type="entry name" value="Tscrpt_reg_AsnC/Lrp_C"/>
</dbReference>
<dbReference type="PANTHER" id="PTHR30154">
    <property type="entry name" value="LEUCINE-RESPONSIVE REGULATORY PROTEIN"/>
    <property type="match status" value="1"/>
</dbReference>
<evidence type="ECO:0000313" key="5">
    <source>
        <dbReference type="EMBL" id="TYS45983.1"/>
    </source>
</evidence>
<dbReference type="FunFam" id="1.10.10.10:FF:000186">
    <property type="entry name" value="AsnC family transcriptional regulator"/>
    <property type="match status" value="1"/>
</dbReference>
<dbReference type="InterPro" id="IPR011008">
    <property type="entry name" value="Dimeric_a/b-barrel"/>
</dbReference>
<name>A0A5D4R3Q9_9BACI</name>
<evidence type="ECO:0000256" key="3">
    <source>
        <dbReference type="ARBA" id="ARBA00023163"/>
    </source>
</evidence>
<evidence type="ECO:0000313" key="6">
    <source>
        <dbReference type="Proteomes" id="UP000322139"/>
    </source>
</evidence>
<reference evidence="5 6" key="1">
    <citation type="submission" date="2019-08" db="EMBL/GenBank/DDBJ databases">
        <title>Bacillus genomes from the desert of Cuatro Cienegas, Coahuila.</title>
        <authorList>
            <person name="Olmedo-Alvarez G."/>
        </authorList>
    </citation>
    <scope>NUCLEOTIDE SEQUENCE [LARGE SCALE GENOMIC DNA]</scope>
    <source>
        <strain evidence="5 6">CH446_14T</strain>
    </source>
</reference>
<dbReference type="SMART" id="SM00344">
    <property type="entry name" value="HTH_ASNC"/>
    <property type="match status" value="1"/>
</dbReference>
<comment type="caution">
    <text evidence="5">The sequence shown here is derived from an EMBL/GenBank/DDBJ whole genome shotgun (WGS) entry which is preliminary data.</text>
</comment>
<keyword evidence="1" id="KW-0805">Transcription regulation</keyword>
<dbReference type="PANTHER" id="PTHR30154:SF53">
    <property type="entry name" value="HTH-TYPE TRANSCRIPTIONAL REGULATOR LRPC"/>
    <property type="match status" value="1"/>
</dbReference>
<dbReference type="InterPro" id="IPR011991">
    <property type="entry name" value="ArsR-like_HTH"/>
</dbReference>
<dbReference type="AlphaFoldDB" id="A0A5D4R3Q9"/>
<dbReference type="CDD" id="cd00090">
    <property type="entry name" value="HTH_ARSR"/>
    <property type="match status" value="1"/>
</dbReference>
<dbReference type="InterPro" id="IPR036390">
    <property type="entry name" value="WH_DNA-bd_sf"/>
</dbReference>
<dbReference type="Proteomes" id="UP000322139">
    <property type="component" value="Unassembled WGS sequence"/>
</dbReference>
<gene>
    <name evidence="5" type="ORF">FZD51_18250</name>
</gene>
<accession>A0A5D4R3Q9</accession>
<proteinExistence type="predicted"/>
<protein>
    <submittedName>
        <fullName evidence="5">Lrp/AsnC family transcriptional regulator</fullName>
    </submittedName>
</protein>
<evidence type="ECO:0000259" key="4">
    <source>
        <dbReference type="PROSITE" id="PS50956"/>
    </source>
</evidence>
<organism evidence="5 6">
    <name type="scientific">Bacillus infantis</name>
    <dbReference type="NCBI Taxonomy" id="324767"/>
    <lineage>
        <taxon>Bacteria</taxon>
        <taxon>Bacillati</taxon>
        <taxon>Bacillota</taxon>
        <taxon>Bacilli</taxon>
        <taxon>Bacillales</taxon>
        <taxon>Bacillaceae</taxon>
        <taxon>Bacillus</taxon>
    </lineage>
</organism>
<dbReference type="EMBL" id="VTER01000009">
    <property type="protein sequence ID" value="TYS45983.1"/>
    <property type="molecule type" value="Genomic_DNA"/>
</dbReference>
<dbReference type="InterPro" id="IPR036388">
    <property type="entry name" value="WH-like_DNA-bd_sf"/>
</dbReference>
<sequence length="145" mass="16781">MIIDETDKRILQELERNGRQSMRELAKKVNLSAPSVTERVRRLESEEIIKGYTISIDYKKLGYGIECFVEVTLRQGDYQKFREKMAKVPNAEFCSRIAGQACYLVKLRLKKLEDIEEFINEITPYAGTVTHIALSEVPVNSFFLE</sequence>
<dbReference type="SUPFAM" id="SSF46785">
    <property type="entry name" value="Winged helix' DNA-binding domain"/>
    <property type="match status" value="1"/>
</dbReference>
<dbReference type="Gene3D" id="1.10.10.10">
    <property type="entry name" value="Winged helix-like DNA-binding domain superfamily/Winged helix DNA-binding domain"/>
    <property type="match status" value="1"/>
</dbReference>
<keyword evidence="2" id="KW-0238">DNA-binding</keyword>
<dbReference type="Gene3D" id="3.30.70.920">
    <property type="match status" value="1"/>
</dbReference>
<dbReference type="InterPro" id="IPR000485">
    <property type="entry name" value="AsnC-type_HTH_dom"/>
</dbReference>
<dbReference type="RefSeq" id="WP_148976075.1">
    <property type="nucleotide sequence ID" value="NZ_JBNIKT010000005.1"/>
</dbReference>
<dbReference type="GO" id="GO:0043200">
    <property type="term" value="P:response to amino acid"/>
    <property type="evidence" value="ECO:0007669"/>
    <property type="project" value="TreeGrafter"/>
</dbReference>
<dbReference type="GO" id="GO:0005829">
    <property type="term" value="C:cytosol"/>
    <property type="evidence" value="ECO:0007669"/>
    <property type="project" value="TreeGrafter"/>
</dbReference>
<dbReference type="InterPro" id="IPR019888">
    <property type="entry name" value="Tscrpt_reg_AsnC-like"/>
</dbReference>
<dbReference type="Pfam" id="PF13412">
    <property type="entry name" value="HTH_24"/>
    <property type="match status" value="1"/>
</dbReference>
<feature type="domain" description="HTH asnC-type" evidence="4">
    <location>
        <begin position="3"/>
        <end position="64"/>
    </location>
</feature>
<keyword evidence="3" id="KW-0804">Transcription</keyword>
<evidence type="ECO:0000256" key="1">
    <source>
        <dbReference type="ARBA" id="ARBA00023015"/>
    </source>
</evidence>
<dbReference type="Pfam" id="PF01037">
    <property type="entry name" value="AsnC_trans_reg"/>
    <property type="match status" value="1"/>
</dbReference>
<dbReference type="PROSITE" id="PS50956">
    <property type="entry name" value="HTH_ASNC_2"/>
    <property type="match status" value="1"/>
</dbReference>
<dbReference type="SUPFAM" id="SSF54909">
    <property type="entry name" value="Dimeric alpha+beta barrel"/>
    <property type="match status" value="1"/>
</dbReference>
<dbReference type="PRINTS" id="PR00033">
    <property type="entry name" value="HTHASNC"/>
</dbReference>